<dbReference type="Pfam" id="PF04264">
    <property type="entry name" value="YceI"/>
    <property type="match status" value="1"/>
</dbReference>
<feature type="chain" id="PRO_5007511211" description="Lipid/polyisoprenoid-binding YceI-like domain-containing protein" evidence="1">
    <location>
        <begin position="22"/>
        <end position="196"/>
    </location>
</feature>
<dbReference type="EMBL" id="CP015136">
    <property type="protein sequence ID" value="AMY07235.1"/>
    <property type="molecule type" value="Genomic_DNA"/>
</dbReference>
<dbReference type="InterPro" id="IPR036761">
    <property type="entry name" value="TTHA0802/YceI-like_sf"/>
</dbReference>
<dbReference type="PATRIC" id="fig|1813736.3.peg.420"/>
<organism evidence="3 4">
    <name type="scientific">Luteitalea pratensis</name>
    <dbReference type="NCBI Taxonomy" id="1855912"/>
    <lineage>
        <taxon>Bacteria</taxon>
        <taxon>Pseudomonadati</taxon>
        <taxon>Acidobacteriota</taxon>
        <taxon>Vicinamibacteria</taxon>
        <taxon>Vicinamibacterales</taxon>
        <taxon>Vicinamibacteraceae</taxon>
        <taxon>Luteitalea</taxon>
    </lineage>
</organism>
<evidence type="ECO:0000256" key="1">
    <source>
        <dbReference type="SAM" id="SignalP"/>
    </source>
</evidence>
<sequence length="196" mass="20870" precursor="true">MFSRLVLAGAALVVAALPATAQTWKIDSAHSSASFTVKHMMVSNVHGRFGKVEGTIVYDGQNVAAAQVDTTIDATTITTDNEKRDAHLKTPDFFDAAGFPTITFKSKRAEVVGPGKFKLIGDLTMRGKTKEVVLDVEGPTAPVNAQGSQRVGATATTTLNRHDFGVSWSRTMDGGGYVVGDDVKVTIELELIKQTS</sequence>
<dbReference type="PANTHER" id="PTHR34406:SF1">
    <property type="entry name" value="PROTEIN YCEI"/>
    <property type="match status" value="1"/>
</dbReference>
<dbReference type="SMART" id="SM00867">
    <property type="entry name" value="YceI"/>
    <property type="match status" value="1"/>
</dbReference>
<dbReference type="InterPro" id="IPR007372">
    <property type="entry name" value="Lipid/polyisoprenoid-bd_YceI"/>
</dbReference>
<dbReference type="RefSeq" id="WP_110169210.1">
    <property type="nucleotide sequence ID" value="NZ_CP015136.1"/>
</dbReference>
<evidence type="ECO:0000313" key="3">
    <source>
        <dbReference type="EMBL" id="AMY07235.1"/>
    </source>
</evidence>
<dbReference type="KEGG" id="abac:LuPra_00402"/>
<reference evidence="4" key="2">
    <citation type="submission" date="2016-04" db="EMBL/GenBank/DDBJ databases">
        <title>First Complete Genome Sequence of a Subdivision 6 Acidobacterium.</title>
        <authorList>
            <person name="Huang S."/>
            <person name="Vieira S."/>
            <person name="Bunk B."/>
            <person name="Riedel T."/>
            <person name="Sproeer C."/>
            <person name="Overmann J."/>
        </authorList>
    </citation>
    <scope>NUCLEOTIDE SEQUENCE [LARGE SCALE GENOMIC DNA]</scope>
    <source>
        <strain evidence="4">DSM 100886 HEG_-6_39</strain>
    </source>
</reference>
<dbReference type="SUPFAM" id="SSF101874">
    <property type="entry name" value="YceI-like"/>
    <property type="match status" value="1"/>
</dbReference>
<keyword evidence="1" id="KW-0732">Signal</keyword>
<feature type="domain" description="Lipid/polyisoprenoid-binding YceI-like" evidence="2">
    <location>
        <begin position="23"/>
        <end position="192"/>
    </location>
</feature>
<dbReference type="AlphaFoldDB" id="A0A143PFE3"/>
<name>A0A143PFE3_LUTPR</name>
<protein>
    <recommendedName>
        <fullName evidence="2">Lipid/polyisoprenoid-binding YceI-like domain-containing protein</fullName>
    </recommendedName>
</protein>
<reference evidence="3 4" key="1">
    <citation type="journal article" date="2016" name="Genome Announc.">
        <title>First Complete Genome Sequence of a Subdivision 6 Acidobacterium Strain.</title>
        <authorList>
            <person name="Huang S."/>
            <person name="Vieira S."/>
            <person name="Bunk B."/>
            <person name="Riedel T."/>
            <person name="Sproer C."/>
            <person name="Overmann J."/>
        </authorList>
    </citation>
    <scope>NUCLEOTIDE SEQUENCE [LARGE SCALE GENOMIC DNA]</scope>
    <source>
        <strain evidence="4">DSM 100886 HEG_-6_39</strain>
    </source>
</reference>
<dbReference type="Proteomes" id="UP000076079">
    <property type="component" value="Chromosome"/>
</dbReference>
<dbReference type="PANTHER" id="PTHR34406">
    <property type="entry name" value="PROTEIN YCEI"/>
    <property type="match status" value="1"/>
</dbReference>
<keyword evidence="4" id="KW-1185">Reference proteome</keyword>
<accession>A0A143PFE3</accession>
<proteinExistence type="predicted"/>
<feature type="signal peptide" evidence="1">
    <location>
        <begin position="1"/>
        <end position="21"/>
    </location>
</feature>
<dbReference type="OrthoDB" id="9811006at2"/>
<evidence type="ECO:0000259" key="2">
    <source>
        <dbReference type="SMART" id="SM00867"/>
    </source>
</evidence>
<gene>
    <name evidence="3" type="ORF">LuPra_00402</name>
</gene>
<evidence type="ECO:0000313" key="4">
    <source>
        <dbReference type="Proteomes" id="UP000076079"/>
    </source>
</evidence>
<dbReference type="Gene3D" id="2.40.128.110">
    <property type="entry name" value="Lipid/polyisoprenoid-binding, YceI-like"/>
    <property type="match status" value="1"/>
</dbReference>